<dbReference type="Pfam" id="PF23235">
    <property type="entry name" value="WHD_3rd_Lhr"/>
    <property type="match status" value="1"/>
</dbReference>
<evidence type="ECO:0000256" key="6">
    <source>
        <dbReference type="ARBA" id="ARBA00023125"/>
    </source>
</evidence>
<evidence type="ECO:0000256" key="4">
    <source>
        <dbReference type="ARBA" id="ARBA00022806"/>
    </source>
</evidence>
<dbReference type="KEGG" id="eca:ECA1589"/>
<dbReference type="InterPro" id="IPR055369">
    <property type="entry name" value="WH2_Lhr"/>
</dbReference>
<dbReference type="EMBL" id="BX950851">
    <property type="protein sequence ID" value="CAG74494.1"/>
    <property type="molecule type" value="Genomic_DNA"/>
</dbReference>
<dbReference type="Pfam" id="PF19306">
    <property type="entry name" value="WHD_Lhr"/>
    <property type="match status" value="1"/>
</dbReference>
<dbReference type="Pfam" id="PF23234">
    <property type="entry name" value="WHD_4th_Lhr"/>
    <property type="match status" value="1"/>
</dbReference>
<dbReference type="GO" id="GO:0004386">
    <property type="term" value="F:helicase activity"/>
    <property type="evidence" value="ECO:0007669"/>
    <property type="project" value="UniProtKB-KW"/>
</dbReference>
<keyword evidence="13" id="KW-1185">Reference proteome</keyword>
<evidence type="ECO:0000259" key="10">
    <source>
        <dbReference type="PROSITE" id="PS51192"/>
    </source>
</evidence>
<dbReference type="InterPro" id="IPR011545">
    <property type="entry name" value="DEAD/DEAH_box_helicase_dom"/>
</dbReference>
<dbReference type="InterPro" id="IPR055367">
    <property type="entry name" value="WH4_Lhr"/>
</dbReference>
<dbReference type="GO" id="GO:0005524">
    <property type="term" value="F:ATP binding"/>
    <property type="evidence" value="ECO:0007669"/>
    <property type="project" value="UniProtKB-KW"/>
</dbReference>
<keyword evidence="4 12" id="KW-0347">Helicase</keyword>
<feature type="region of interest" description="Disordered" evidence="9">
    <location>
        <begin position="327"/>
        <end position="373"/>
    </location>
</feature>
<keyword evidence="1" id="KW-0547">Nucleotide-binding</keyword>
<evidence type="ECO:0000256" key="8">
    <source>
        <dbReference type="ARBA" id="ARBA00023235"/>
    </source>
</evidence>
<accession>Q6D6U1</accession>
<keyword evidence="2" id="KW-0227">DNA damage</keyword>
<dbReference type="Proteomes" id="UP000007966">
    <property type="component" value="Chromosome"/>
</dbReference>
<keyword evidence="6" id="KW-0238">DNA-binding</keyword>
<dbReference type="GO" id="GO:0006281">
    <property type="term" value="P:DNA repair"/>
    <property type="evidence" value="ECO:0007669"/>
    <property type="project" value="UniProtKB-KW"/>
</dbReference>
<keyword evidence="5" id="KW-0067">ATP-binding</keyword>
<evidence type="ECO:0000256" key="5">
    <source>
        <dbReference type="ARBA" id="ARBA00022840"/>
    </source>
</evidence>
<dbReference type="InterPro" id="IPR014001">
    <property type="entry name" value="Helicase_ATP-bd"/>
</dbReference>
<organism evidence="12 13">
    <name type="scientific">Pectobacterium atrosepticum (strain SCRI 1043 / ATCC BAA-672)</name>
    <name type="common">Erwinia carotovora subsp. atroseptica</name>
    <dbReference type="NCBI Taxonomy" id="218491"/>
    <lineage>
        <taxon>Bacteria</taxon>
        <taxon>Pseudomonadati</taxon>
        <taxon>Pseudomonadota</taxon>
        <taxon>Gammaproteobacteria</taxon>
        <taxon>Enterobacterales</taxon>
        <taxon>Pectobacteriaceae</taxon>
        <taxon>Pectobacterium</taxon>
    </lineage>
</organism>
<feature type="domain" description="Helicase ATP-binding" evidence="10">
    <location>
        <begin position="39"/>
        <end position="241"/>
    </location>
</feature>
<dbReference type="InterPro" id="IPR001650">
    <property type="entry name" value="Helicase_C-like"/>
</dbReference>
<dbReference type="InterPro" id="IPR013701">
    <property type="entry name" value="Lhr-like_DEAD/DEAH_assoc"/>
</dbReference>
<dbReference type="STRING" id="218491.ECA1589"/>
<dbReference type="InterPro" id="IPR003593">
    <property type="entry name" value="AAA+_ATPase"/>
</dbReference>
<evidence type="ECO:0000313" key="12">
    <source>
        <dbReference type="EMBL" id="CAG74494.1"/>
    </source>
</evidence>
<evidence type="ECO:0000313" key="13">
    <source>
        <dbReference type="Proteomes" id="UP000007966"/>
    </source>
</evidence>
<evidence type="ECO:0000256" key="7">
    <source>
        <dbReference type="ARBA" id="ARBA00023204"/>
    </source>
</evidence>
<dbReference type="SMART" id="SM00382">
    <property type="entry name" value="AAA"/>
    <property type="match status" value="1"/>
</dbReference>
<dbReference type="NCBIfam" id="NF007284">
    <property type="entry name" value="PRK09751.1"/>
    <property type="match status" value="1"/>
</dbReference>
<feature type="domain" description="Helicase C-terminal" evidence="11">
    <location>
        <begin position="289"/>
        <end position="471"/>
    </location>
</feature>
<dbReference type="EC" id="3.6.1.-" evidence="12"/>
<dbReference type="SMART" id="SM00487">
    <property type="entry name" value="DEXDc"/>
    <property type="match status" value="1"/>
</dbReference>
<dbReference type="eggNOG" id="COG1201">
    <property type="taxonomic scope" value="Bacteria"/>
</dbReference>
<evidence type="ECO:0000256" key="3">
    <source>
        <dbReference type="ARBA" id="ARBA00022801"/>
    </source>
</evidence>
<gene>
    <name evidence="12" type="primary">lhr</name>
    <name evidence="12" type="synonym">rhlF</name>
    <name evidence="12" type="ordered locus">ECA1589</name>
</gene>
<evidence type="ECO:0000259" key="11">
    <source>
        <dbReference type="PROSITE" id="PS51194"/>
    </source>
</evidence>
<dbReference type="Pfam" id="PF23236">
    <property type="entry name" value="WHD_2nd_Lhr"/>
    <property type="match status" value="1"/>
</dbReference>
<dbReference type="PROSITE" id="PS51192">
    <property type="entry name" value="HELICASE_ATP_BIND_1"/>
    <property type="match status" value="1"/>
</dbReference>
<dbReference type="HOGENOM" id="CLU_002025_3_1_6"/>
<feature type="compositionally biased region" description="Polar residues" evidence="9">
    <location>
        <begin position="329"/>
        <end position="352"/>
    </location>
</feature>
<dbReference type="Pfam" id="PF08494">
    <property type="entry name" value="DEAD_assoc"/>
    <property type="match status" value="1"/>
</dbReference>
<dbReference type="CDD" id="cd18796">
    <property type="entry name" value="SF2_C_LHR"/>
    <property type="match status" value="1"/>
</dbReference>
<protein>
    <submittedName>
        <fullName evidence="12">Probable ATP-dependent helicase</fullName>
        <ecNumber evidence="12">3.6.1.-</ecNumber>
    </submittedName>
</protein>
<dbReference type="Pfam" id="PF00270">
    <property type="entry name" value="DEAD"/>
    <property type="match status" value="1"/>
</dbReference>
<evidence type="ECO:0000256" key="1">
    <source>
        <dbReference type="ARBA" id="ARBA00022741"/>
    </source>
</evidence>
<dbReference type="PANTHER" id="PTHR47962:SF5">
    <property type="entry name" value="ATP-DEPENDENT HELICASE LHR-RELATED"/>
    <property type="match status" value="1"/>
</dbReference>
<keyword evidence="3 12" id="KW-0378">Hydrolase</keyword>
<name>Q6D6U1_PECAS</name>
<dbReference type="Gene3D" id="3.40.50.300">
    <property type="entry name" value="P-loop containing nucleotide triphosphate hydrolases"/>
    <property type="match status" value="2"/>
</dbReference>
<dbReference type="PROSITE" id="PS51194">
    <property type="entry name" value="HELICASE_CTER"/>
    <property type="match status" value="1"/>
</dbReference>
<dbReference type="GO" id="GO:0016887">
    <property type="term" value="F:ATP hydrolysis activity"/>
    <property type="evidence" value="ECO:0007669"/>
    <property type="project" value="TreeGrafter"/>
</dbReference>
<dbReference type="SUPFAM" id="SSF52540">
    <property type="entry name" value="P-loop containing nucleoside triphosphate hydrolases"/>
    <property type="match status" value="1"/>
</dbReference>
<evidence type="ECO:0000256" key="2">
    <source>
        <dbReference type="ARBA" id="ARBA00022763"/>
    </source>
</evidence>
<keyword evidence="8" id="KW-0413">Isomerase</keyword>
<sequence>MAINTKSNEFLSRGQFTTATLDWFVSQFGTPTAVQDAAWTAIGGGHHSLVIAPTGSGKTLAAFMHAIDRLFSEQVKAFTPDTKNARPRATKTRVLYISPVKALGADVQRNLSLPLQGIMQVRQRRGDANVVLTVGLRTGDTTTAERARLVRRPPDILITTPESLFLMLTSRAREALRDVSTIIIDEIHAVAGTKRGSHLALSLERLDALLDTPAQRIGLSATVRPVERVAEFLGGERPVTIVAPPSSRHLDVRIVVPVEDMSNIPEPEHGEDAGTGRPGSVWPHVEASILDQVLSRRSTIVFANSRGVTERLTARLNEAYAARLAGAEQTASTADSSPSTQYESMAGSTQARSAGAETTIARSHHGSVSKEHRAEIEQALKSGELRCVVATSSLELGIDMGLVDLVIQVSAPPSVASALQRVGRAGHQVGGMSTGLVYPRSRRDVIDSAVIVDAMLNGRIEAIAPPRNPLDVLAQQTVAAAAMEPLDVDAWYAAVCRAGPYRTLPRTAFDATLDMLAGRYPSDDFSGFRPRLVWDRETGQLSARPGAQHLAVTSGGTIPDRGMFSVVLPEGEERAGSRRVGELDEEMVYESRVNDVITLGATSWRIQEITRDQVVVIPAPGRSARLPFWRGDGIGRPAELGEAIGAFLGQLEPDISGASSSPFPEPDTRTRLEAIGLDGNAIGNMLALLSEQRAATGVLPTDRTLIIERCRDELGDWRLILHSPYGRRIHEPWALAIAQRIRERWKIDPAVVSSDDGIVARFPDTGRVPGAELFLFDPDKLRRTVSVAVGGSALFAARFRECAARALLLARSTPGRRSPLWQQRLRAGQLLESARDYPEFPILIETARECLQDVYDLDALDELMRRLNTGSVRLVEVTTEVPSPFATDLLFGYVAQFMYETDVPMAERRASMLALDSTLLGELLGRVELSELLDPLVMTQLDQELQRLEVGYRAKGKEGVADLLRELGPLCTQEVAARLDSEADEAAAFLNSLESGRRVIRVMIGAREHWASIEDAGRLRDALGVPLPVGLPAAFLESTADPLRSLIARFARTRGPFTTGDAASAFGLGASVVEAVLRQIAEQGKLLSGRFGVRRGMKSPPQVSGDAGPLAQNEWVGDEVFRRLRVRSLQAAREATQPVPRHAYTRLLLERQGLVADSSQSAVVKGWNSARGALEGPEGVLQVIEQLAGMPLPASVWERHILPARVRDYAPDMLDALLSSGTVLWSGHDRLGNDDGLVAFHLQEFAPETLSMSSHASGAPDMSPLQSAILELLSDGGAYFVRQLAAQVQVTLAQEYSEQHGAPDILTDNLHTALWDLVWAGCITNDTLTPLRALAQVVQQPRPRALSSRRRRGLRGLSSATVSEEFHSGLTALNATTLAGRWSMIRTEPLPDTVKAIAWTEGLLDRYAVVTRNVTVYENLPGGFAALQPVFRGMEDTGRVIRGRFVLGLGAAQFAERTTVDRLRELAEETTTIPMPVALSAVDPGNPFGTILPWPSHASLMRPARRTGAIVVIDGGHLVFYLPQGGRQLFTYIDPDDAAQTEAIAAALAALSTALSRDKRNRFTLELVNGVPVRMSKLTPALKAIGFSSAPKGLYWGN</sequence>
<dbReference type="InterPro" id="IPR052511">
    <property type="entry name" value="ATP-dep_Helicase"/>
</dbReference>
<evidence type="ECO:0000256" key="9">
    <source>
        <dbReference type="SAM" id="MobiDB-lite"/>
    </source>
</evidence>
<dbReference type="InterPro" id="IPR055368">
    <property type="entry name" value="WH3_Lhr"/>
</dbReference>
<dbReference type="PANTHER" id="PTHR47962">
    <property type="entry name" value="ATP-DEPENDENT HELICASE LHR-RELATED-RELATED"/>
    <property type="match status" value="1"/>
</dbReference>
<reference evidence="12" key="1">
    <citation type="submission" date="2004-02" db="EMBL/GenBank/DDBJ databases">
        <title>The genome sequence of the enterobacterial phytopathogen Erwinia carotovora subsp. atroseptica SCRI1043 and functional genomic identification of novel virulence factors.</title>
        <authorList>
            <person name="Bell K.S."/>
            <person name="Sebaihia M."/>
            <person name="Pritchard L."/>
            <person name="Holden M."/>
            <person name="Hyman L.J."/>
            <person name="Holeva M.C."/>
            <person name="Thomson N.R."/>
            <person name="Bentley S.D."/>
            <person name="Churcher C."/>
            <person name="Mungall K."/>
            <person name="Atkin R."/>
            <person name="Bason N."/>
            <person name="Brooks K."/>
            <person name="Chillingworth T."/>
            <person name="Clark K."/>
            <person name="Doggett J."/>
            <person name="Fraser A."/>
            <person name="Hance Z."/>
            <person name="Hauser H."/>
            <person name="Jagels K."/>
            <person name="Moule S."/>
            <person name="Norbertczak H."/>
            <person name="Ormond D."/>
            <person name="Price C."/>
            <person name="Quail M.A."/>
            <person name="Sanders M."/>
            <person name="Walker D."/>
            <person name="Whitehead S."/>
            <person name="Salmond G.P.C."/>
            <person name="Birch P.R.J."/>
            <person name="Barrell B.G."/>
            <person name="Parkhill J."/>
            <person name="Toth I.K."/>
        </authorList>
    </citation>
    <scope>NUCLEOTIDE SEQUENCE</scope>
    <source>
        <strain evidence="12">SCRI1043</strain>
    </source>
</reference>
<dbReference type="GO" id="GO:0003677">
    <property type="term" value="F:DNA binding"/>
    <property type="evidence" value="ECO:0007669"/>
    <property type="project" value="UniProtKB-KW"/>
</dbReference>
<dbReference type="SMART" id="SM00490">
    <property type="entry name" value="HELICc"/>
    <property type="match status" value="1"/>
</dbReference>
<dbReference type="Pfam" id="PF00271">
    <property type="entry name" value="Helicase_C"/>
    <property type="match status" value="1"/>
</dbReference>
<keyword evidence="7" id="KW-0234">DNA repair</keyword>
<proteinExistence type="predicted"/>
<dbReference type="InterPro" id="IPR045628">
    <property type="entry name" value="Lhr_WH_dom"/>
</dbReference>
<dbReference type="InterPro" id="IPR027417">
    <property type="entry name" value="P-loop_NTPase"/>
</dbReference>